<dbReference type="Pfam" id="PF18030">
    <property type="entry name" value="Rimk_N"/>
    <property type="match status" value="1"/>
</dbReference>
<dbReference type="SUPFAM" id="SSF56059">
    <property type="entry name" value="Glutathione synthetase ATP-binding domain-like"/>
    <property type="match status" value="1"/>
</dbReference>
<keyword evidence="7" id="KW-0460">Magnesium</keyword>
<evidence type="ECO:0000256" key="9">
    <source>
        <dbReference type="PROSITE-ProRule" id="PRU00409"/>
    </source>
</evidence>
<dbReference type="InterPro" id="IPR004666">
    <property type="entry name" value="Rp_bS6_RimK/Lys_biosynth_LsyX"/>
</dbReference>
<dbReference type="AlphaFoldDB" id="Q9RQ00"/>
<keyword evidence="6 9" id="KW-0067">ATP-binding</keyword>
<dbReference type="GO" id="GO:0005524">
    <property type="term" value="F:ATP binding"/>
    <property type="evidence" value="ECO:0007669"/>
    <property type="project" value="UniProtKB-UniRule"/>
</dbReference>
<evidence type="ECO:0000313" key="11">
    <source>
        <dbReference type="EMBL" id="AAD55897.2"/>
    </source>
</evidence>
<keyword evidence="8" id="KW-0464">Manganese</keyword>
<evidence type="ECO:0000256" key="6">
    <source>
        <dbReference type="ARBA" id="ARBA00022840"/>
    </source>
</evidence>
<dbReference type="InterPro" id="IPR041107">
    <property type="entry name" value="Rimk_N"/>
</dbReference>
<dbReference type="PANTHER" id="PTHR21621">
    <property type="entry name" value="RIBOSOMAL PROTEIN S6 MODIFICATION PROTEIN"/>
    <property type="match status" value="1"/>
</dbReference>
<reference evidence="11" key="1">
    <citation type="journal article" date="1999" name="J. Bacteriol.">
        <title>Distribution of tetrahydromethanopterin-dependent enzymes in methylotrophic bacteria and phylogeny of methenyl tetrahydromethanopterin cyclohydrolases.</title>
        <authorList>
            <person name="Vorholt J.A."/>
            <person name="Chistoserdova L."/>
            <person name="Stolyar S.M."/>
            <person name="Thauer R.K."/>
            <person name="Lidstrom M.E."/>
        </authorList>
    </citation>
    <scope>NUCLEOTIDE SEQUENCE</scope>
</reference>
<name>Q9RQ00_XANAU</name>
<dbReference type="GO" id="GO:0016879">
    <property type="term" value="F:ligase activity, forming carbon-nitrogen bonds"/>
    <property type="evidence" value="ECO:0007669"/>
    <property type="project" value="TreeGrafter"/>
</dbReference>
<evidence type="ECO:0000256" key="3">
    <source>
        <dbReference type="ARBA" id="ARBA00022598"/>
    </source>
</evidence>
<evidence type="ECO:0000256" key="2">
    <source>
        <dbReference type="ARBA" id="ARBA00001946"/>
    </source>
</evidence>
<dbReference type="InterPro" id="IPR011761">
    <property type="entry name" value="ATP-grasp"/>
</dbReference>
<feature type="domain" description="ATP-grasp" evidence="10">
    <location>
        <begin position="130"/>
        <end position="314"/>
    </location>
</feature>
<evidence type="ECO:0000256" key="5">
    <source>
        <dbReference type="ARBA" id="ARBA00022741"/>
    </source>
</evidence>
<proteinExistence type="predicted"/>
<dbReference type="GO" id="GO:0046872">
    <property type="term" value="F:metal ion binding"/>
    <property type="evidence" value="ECO:0007669"/>
    <property type="project" value="UniProtKB-KW"/>
</dbReference>
<organism evidence="11">
    <name type="scientific">Xanthobacter autotrophicus</name>
    <dbReference type="NCBI Taxonomy" id="280"/>
    <lineage>
        <taxon>Bacteria</taxon>
        <taxon>Pseudomonadati</taxon>
        <taxon>Pseudomonadota</taxon>
        <taxon>Alphaproteobacteria</taxon>
        <taxon>Hyphomicrobiales</taxon>
        <taxon>Xanthobacteraceae</taxon>
        <taxon>Xanthobacter</taxon>
    </lineage>
</organism>
<accession>Q9RQ00</accession>
<dbReference type="GO" id="GO:0005737">
    <property type="term" value="C:cytoplasm"/>
    <property type="evidence" value="ECO:0007669"/>
    <property type="project" value="TreeGrafter"/>
</dbReference>
<dbReference type="InterPro" id="IPR013651">
    <property type="entry name" value="ATP-grasp_RimK-type"/>
</dbReference>
<keyword evidence="4" id="KW-0479">Metal-binding</keyword>
<sequence length="342" mass="35487">MAKASPPAASIPSSSPGPSGAEVAGLVLFAERVDWHSRSLLAAIKARGHTARVISLKACGFAVGETAHGLLLPGFADNLPDACFVRSVPAGTLEQVTARLGVLHALRKMGVRVMNDARAIERCVDKSATTFLLARAGLPTPRTLVLEDRAAAQMIIDAAPGDSVLKPMFGAQGRGLMRLAPKARLPEAEEVGGVYYLQDFVSAPSGTGPSGTHEDFRVFVVGGRAEAAMARRGTSWITNIHQGATGLEVAAEGQLADLAVRAAAAVGASYAGVDLIADAEGRLTVLEVNSMPAWRGLHDATGRNMAEPLAAHLVAEPVAAYAPGWPVRFKENRACASSSASS</sequence>
<evidence type="ECO:0000256" key="1">
    <source>
        <dbReference type="ARBA" id="ARBA00001936"/>
    </source>
</evidence>
<keyword evidence="5 9" id="KW-0547">Nucleotide-binding</keyword>
<dbReference type="Pfam" id="PF08443">
    <property type="entry name" value="RimK"/>
    <property type="match status" value="1"/>
</dbReference>
<protein>
    <submittedName>
        <fullName evidence="11">Putative tetrahydromethanopterin biosynthesis protein</fullName>
    </submittedName>
</protein>
<comment type="cofactor">
    <cofactor evidence="1">
        <name>Mn(2+)</name>
        <dbReference type="ChEBI" id="CHEBI:29035"/>
    </cofactor>
</comment>
<dbReference type="EMBL" id="AF139593">
    <property type="protein sequence ID" value="AAD55897.2"/>
    <property type="molecule type" value="Genomic_DNA"/>
</dbReference>
<dbReference type="PANTHER" id="PTHR21621:SF0">
    <property type="entry name" value="BETA-CITRYLGLUTAMATE SYNTHASE B-RELATED"/>
    <property type="match status" value="1"/>
</dbReference>
<evidence type="ECO:0000256" key="4">
    <source>
        <dbReference type="ARBA" id="ARBA00022723"/>
    </source>
</evidence>
<dbReference type="PROSITE" id="PS50975">
    <property type="entry name" value="ATP_GRASP"/>
    <property type="match status" value="1"/>
</dbReference>
<dbReference type="Gene3D" id="3.30.470.20">
    <property type="entry name" value="ATP-grasp fold, B domain"/>
    <property type="match status" value="1"/>
</dbReference>
<comment type="cofactor">
    <cofactor evidence="2">
        <name>Mg(2+)</name>
        <dbReference type="ChEBI" id="CHEBI:18420"/>
    </cofactor>
</comment>
<dbReference type="Gene3D" id="3.40.50.20">
    <property type="match status" value="1"/>
</dbReference>
<keyword evidence="3" id="KW-0436">Ligase</keyword>
<evidence type="ECO:0000259" key="10">
    <source>
        <dbReference type="PROSITE" id="PS50975"/>
    </source>
</evidence>
<dbReference type="NCBIfam" id="TIGR00768">
    <property type="entry name" value="rimK_fam"/>
    <property type="match status" value="1"/>
</dbReference>
<evidence type="ECO:0000256" key="7">
    <source>
        <dbReference type="ARBA" id="ARBA00022842"/>
    </source>
</evidence>
<evidence type="ECO:0000256" key="8">
    <source>
        <dbReference type="ARBA" id="ARBA00023211"/>
    </source>
</evidence>